<dbReference type="EMBL" id="REFJ01000003">
    <property type="protein sequence ID" value="RMA80173.1"/>
    <property type="molecule type" value="Genomic_DNA"/>
</dbReference>
<name>A0A3M0A556_9GAMM</name>
<accession>A0A3M0A556</accession>
<reference evidence="2 3" key="1">
    <citation type="submission" date="2018-10" db="EMBL/GenBank/DDBJ databases">
        <title>Genomic Encyclopedia of Type Strains, Phase IV (KMG-IV): sequencing the most valuable type-strain genomes for metagenomic binning, comparative biology and taxonomic classification.</title>
        <authorList>
            <person name="Goeker M."/>
        </authorList>
    </citation>
    <scope>NUCLEOTIDE SEQUENCE [LARGE SCALE GENOMIC DNA]</scope>
    <source>
        <strain evidence="2 3">DSM 25080</strain>
    </source>
</reference>
<keyword evidence="1" id="KW-0812">Transmembrane</keyword>
<evidence type="ECO:0000313" key="3">
    <source>
        <dbReference type="Proteomes" id="UP000267187"/>
    </source>
</evidence>
<protein>
    <submittedName>
        <fullName evidence="2">Uncharacterized protein</fullName>
    </submittedName>
</protein>
<dbReference type="Proteomes" id="UP000267187">
    <property type="component" value="Unassembled WGS sequence"/>
</dbReference>
<evidence type="ECO:0000256" key="1">
    <source>
        <dbReference type="SAM" id="Phobius"/>
    </source>
</evidence>
<organism evidence="2 3">
    <name type="scientific">Umboniibacter marinipuniceus</name>
    <dbReference type="NCBI Taxonomy" id="569599"/>
    <lineage>
        <taxon>Bacteria</taxon>
        <taxon>Pseudomonadati</taxon>
        <taxon>Pseudomonadota</taxon>
        <taxon>Gammaproteobacteria</taxon>
        <taxon>Cellvibrionales</taxon>
        <taxon>Cellvibrionaceae</taxon>
        <taxon>Umboniibacter</taxon>
    </lineage>
</organism>
<dbReference type="OrthoDB" id="9800881at2"/>
<evidence type="ECO:0000313" key="2">
    <source>
        <dbReference type="EMBL" id="RMA80173.1"/>
    </source>
</evidence>
<keyword evidence="1" id="KW-0472">Membrane</keyword>
<dbReference type="RefSeq" id="WP_121876854.1">
    <property type="nucleotide sequence ID" value="NZ_REFJ01000003.1"/>
</dbReference>
<sequence>MLKIDRLALRFLLLGSAAILIVVPTLFGLFSAQQHEIDLRFGEGLAERLANDSVEAILADDELALNATLASYEQLEKIAGASFVNSALEVVSASGELVGTPVSSSVIISGDEYGQVTVYVKPASQVVSVLALLIISLVMMILSVAGYFSTIRQQPKIKVEPDSGTLVTLELGDLPGLADQLSTHTINNLYGELQNQVEALFDSLGGQLYLAQGPVLRGLFFSEDHSKRATTAALLLKRLTNFWAAEQGVSINRRIAVQNAPSLNLNGSLINNHRRAQLNRNTGMLLKSGQPGDIIFGQHTGENLPNGLTYREHPSLRIVSQFSPPIEHTLDLEVNKLIQTLASPETT</sequence>
<proteinExistence type="predicted"/>
<keyword evidence="3" id="KW-1185">Reference proteome</keyword>
<feature type="transmembrane region" description="Helical" evidence="1">
    <location>
        <begin position="126"/>
        <end position="148"/>
    </location>
</feature>
<dbReference type="AlphaFoldDB" id="A0A3M0A556"/>
<comment type="caution">
    <text evidence="2">The sequence shown here is derived from an EMBL/GenBank/DDBJ whole genome shotgun (WGS) entry which is preliminary data.</text>
</comment>
<feature type="transmembrane region" description="Helical" evidence="1">
    <location>
        <begin position="7"/>
        <end position="30"/>
    </location>
</feature>
<gene>
    <name evidence="2" type="ORF">DFR27_1536</name>
</gene>
<keyword evidence="1" id="KW-1133">Transmembrane helix</keyword>